<sequence>MRLLTRHKAFVCIIRIAYCSCFPYHYRLFFLPFNSCSCSVPLLPLL</sequence>
<reference evidence="1" key="2">
    <citation type="journal article" date="2015" name="Data Brief">
        <title>Shoot transcriptome of the giant reed, Arundo donax.</title>
        <authorList>
            <person name="Barrero R.A."/>
            <person name="Guerrero F.D."/>
            <person name="Moolhuijzen P."/>
            <person name="Goolsby J.A."/>
            <person name="Tidwell J."/>
            <person name="Bellgard S.E."/>
            <person name="Bellgard M.I."/>
        </authorList>
    </citation>
    <scope>NUCLEOTIDE SEQUENCE</scope>
    <source>
        <tissue evidence="1">Shoot tissue taken approximately 20 cm above the soil surface</tissue>
    </source>
</reference>
<organism evidence="1">
    <name type="scientific">Arundo donax</name>
    <name type="common">Giant reed</name>
    <name type="synonym">Donax arundinaceus</name>
    <dbReference type="NCBI Taxonomy" id="35708"/>
    <lineage>
        <taxon>Eukaryota</taxon>
        <taxon>Viridiplantae</taxon>
        <taxon>Streptophyta</taxon>
        <taxon>Embryophyta</taxon>
        <taxon>Tracheophyta</taxon>
        <taxon>Spermatophyta</taxon>
        <taxon>Magnoliopsida</taxon>
        <taxon>Liliopsida</taxon>
        <taxon>Poales</taxon>
        <taxon>Poaceae</taxon>
        <taxon>PACMAD clade</taxon>
        <taxon>Arundinoideae</taxon>
        <taxon>Arundineae</taxon>
        <taxon>Arundo</taxon>
    </lineage>
</organism>
<proteinExistence type="predicted"/>
<name>A0A0A9GRM7_ARUDO</name>
<dbReference type="AlphaFoldDB" id="A0A0A9GRM7"/>
<evidence type="ECO:0000313" key="1">
    <source>
        <dbReference type="EMBL" id="JAE23353.1"/>
    </source>
</evidence>
<protein>
    <submittedName>
        <fullName evidence="1">Uncharacterized protein</fullName>
    </submittedName>
</protein>
<dbReference type="EMBL" id="GBRH01174543">
    <property type="protein sequence ID" value="JAE23353.1"/>
    <property type="molecule type" value="Transcribed_RNA"/>
</dbReference>
<accession>A0A0A9GRM7</accession>
<reference evidence="1" key="1">
    <citation type="submission" date="2014-09" db="EMBL/GenBank/DDBJ databases">
        <authorList>
            <person name="Magalhaes I.L.F."/>
            <person name="Oliveira U."/>
            <person name="Santos F.R."/>
            <person name="Vidigal T.H.D.A."/>
            <person name="Brescovit A.D."/>
            <person name="Santos A.J."/>
        </authorList>
    </citation>
    <scope>NUCLEOTIDE SEQUENCE</scope>
    <source>
        <tissue evidence="1">Shoot tissue taken approximately 20 cm above the soil surface</tissue>
    </source>
</reference>